<keyword evidence="2" id="KW-1185">Reference proteome</keyword>
<accession>A0A514EC69</accession>
<dbReference type="RefSeq" id="WP_039005021.1">
    <property type="nucleotide sequence ID" value="NZ_CM003052.1"/>
</dbReference>
<evidence type="ECO:0000313" key="2">
    <source>
        <dbReference type="Proteomes" id="UP000319349"/>
    </source>
</evidence>
<dbReference type="EMBL" id="CP038228">
    <property type="protein sequence ID" value="QDI03634.1"/>
    <property type="molecule type" value="Genomic_DNA"/>
</dbReference>
<dbReference type="Proteomes" id="UP000319349">
    <property type="component" value="Chromosome"/>
</dbReference>
<gene>
    <name evidence="1" type="ORF">E4A48_07905</name>
</gene>
<evidence type="ECO:0000313" key="1">
    <source>
        <dbReference type="EMBL" id="QDI03634.1"/>
    </source>
</evidence>
<reference evidence="1 2" key="1">
    <citation type="submission" date="2019-03" db="EMBL/GenBank/DDBJ databases">
        <title>Tal1 in Xanthomonas translucens pv. cerealis Contributes to Virulence in Bacterial Leaf Streak of Wheat.</title>
        <authorList>
            <person name="Shah S.M.A."/>
            <person name="Haq F."/>
            <person name="Ma W."/>
            <person name="Xu X."/>
            <person name="Wang S."/>
            <person name="Xu Z."/>
            <person name="Zou L."/>
            <person name="Zhu B."/>
            <person name="Chen G."/>
        </authorList>
    </citation>
    <scope>NUCLEOTIDE SEQUENCE [LARGE SCALE GENOMIC DNA]</scope>
    <source>
        <strain evidence="1 2">01</strain>
    </source>
</reference>
<proteinExistence type="predicted"/>
<sequence>MLPSVAQLAATLEGRFVFADWHNVGADHERTLQAWRDNGEACPGHGCMRSATSRVSGACGAPIRPVDGQLALPRAQLWQRLLSPESVPGGYRAPC</sequence>
<name>A0A514EC69_9XANT</name>
<protein>
    <submittedName>
        <fullName evidence="1">Uncharacterized protein</fullName>
    </submittedName>
</protein>
<organism evidence="1 2">
    <name type="scientific">Xanthomonas cerealis pv. cerealis</name>
    <dbReference type="NCBI Taxonomy" id="152263"/>
    <lineage>
        <taxon>Bacteria</taxon>
        <taxon>Pseudomonadati</taxon>
        <taxon>Pseudomonadota</taxon>
        <taxon>Gammaproteobacteria</taxon>
        <taxon>Lysobacterales</taxon>
        <taxon>Lysobacteraceae</taxon>
        <taxon>Xanthomonas</taxon>
        <taxon>Xanthomonas translucens group</taxon>
        <taxon>Xanthomonas cerealis</taxon>
    </lineage>
</organism>
<dbReference type="AlphaFoldDB" id="A0A514EC69"/>